<evidence type="ECO:0000313" key="2">
    <source>
        <dbReference type="Proteomes" id="UP000325713"/>
    </source>
</evidence>
<dbReference type="RefSeq" id="WP_151051228.1">
    <property type="nucleotide sequence ID" value="NZ_CP031700.1"/>
</dbReference>
<dbReference type="OrthoDB" id="8606315at2"/>
<dbReference type="AlphaFoldDB" id="A0A5J6PVA9"/>
<sequence length="156" mass="18666">MSDILRLPERPFPESGLFREEYRYDEYTLSEYLDDFIYFESTEINDVLFNEKHSLPWGFFSLEGLNYFLPRILYLIQEDLTERSDLSLGLDDFIINMTICSSLIELIESLNIMDLSILEKIIENILFEVDEEVIRYNIGERYLFLDLEFIDSLKKI</sequence>
<dbReference type="Proteomes" id="UP000325713">
    <property type="component" value="Chromosome"/>
</dbReference>
<accession>A0A5J6PVA9</accession>
<protein>
    <submittedName>
        <fullName evidence="1">Uncharacterized protein</fullName>
    </submittedName>
</protein>
<name>A0A5J6PVA9_9NEIS</name>
<reference evidence="1 2" key="1">
    <citation type="submission" date="2018-08" db="EMBL/GenBank/DDBJ databases">
        <title>Neisseria zalophi ATCC BAA-2455 complete genome.</title>
        <authorList>
            <person name="Veseli I.A."/>
            <person name="Buttler R."/>
            <person name="Mascarenhas dos Santos A.C."/>
            <person name="Pombert J.-F."/>
        </authorList>
    </citation>
    <scope>NUCLEOTIDE SEQUENCE [LARGE SCALE GENOMIC DNA]</scope>
    <source>
        <strain evidence="1 2">ATCC BAA-2455</strain>
    </source>
</reference>
<dbReference type="KEGG" id="nzl:D0T92_06300"/>
<proteinExistence type="predicted"/>
<organism evidence="1 2">
    <name type="scientific">Neisseria zalophi</name>
    <dbReference type="NCBI Taxonomy" id="640030"/>
    <lineage>
        <taxon>Bacteria</taxon>
        <taxon>Pseudomonadati</taxon>
        <taxon>Pseudomonadota</taxon>
        <taxon>Betaproteobacteria</taxon>
        <taxon>Neisseriales</taxon>
        <taxon>Neisseriaceae</taxon>
        <taxon>Neisseria</taxon>
    </lineage>
</organism>
<evidence type="ECO:0000313" key="1">
    <source>
        <dbReference type="EMBL" id="QEY26174.1"/>
    </source>
</evidence>
<dbReference type="EMBL" id="CP031700">
    <property type="protein sequence ID" value="QEY26174.1"/>
    <property type="molecule type" value="Genomic_DNA"/>
</dbReference>
<gene>
    <name evidence="1" type="ORF">D0T92_06300</name>
</gene>
<keyword evidence="2" id="KW-1185">Reference proteome</keyword>